<dbReference type="PROSITE" id="PS50048">
    <property type="entry name" value="ZN2_CY6_FUNGAL_2"/>
    <property type="match status" value="1"/>
</dbReference>
<protein>
    <recommendedName>
        <fullName evidence="4">Zn(2)-C6 fungal-type domain-containing protein</fullName>
    </recommendedName>
</protein>
<dbReference type="Gene3D" id="4.10.240.10">
    <property type="entry name" value="Zn(2)-C6 fungal-type DNA-binding domain"/>
    <property type="match status" value="1"/>
</dbReference>
<evidence type="ECO:0000313" key="6">
    <source>
        <dbReference type="Proteomes" id="UP000799640"/>
    </source>
</evidence>
<gene>
    <name evidence="5" type="ORF">EJ06DRAFT_581841</name>
</gene>
<dbReference type="SUPFAM" id="SSF57701">
    <property type="entry name" value="Zn2/Cys6 DNA-binding domain"/>
    <property type="match status" value="1"/>
</dbReference>
<feature type="region of interest" description="Disordered" evidence="3">
    <location>
        <begin position="120"/>
        <end position="175"/>
    </location>
</feature>
<evidence type="ECO:0000256" key="2">
    <source>
        <dbReference type="ARBA" id="ARBA00023242"/>
    </source>
</evidence>
<dbReference type="PANTHER" id="PTHR47785:SF6">
    <property type="entry name" value="ZN(II)2CYS6 TRANSCRIPTION FACTOR (EUROFUNG)"/>
    <property type="match status" value="1"/>
</dbReference>
<dbReference type="AlphaFoldDB" id="A0A6G1HXW9"/>
<dbReference type="CDD" id="cd00067">
    <property type="entry name" value="GAL4"/>
    <property type="match status" value="1"/>
</dbReference>
<dbReference type="InterPro" id="IPR036864">
    <property type="entry name" value="Zn2-C6_fun-type_DNA-bd_sf"/>
</dbReference>
<dbReference type="PANTHER" id="PTHR47785">
    <property type="entry name" value="ZN(II)2CYS6 TRANSCRIPTION FACTOR (EUROFUNG)-RELATED-RELATED"/>
    <property type="match status" value="1"/>
</dbReference>
<dbReference type="GO" id="GO:0006351">
    <property type="term" value="P:DNA-templated transcription"/>
    <property type="evidence" value="ECO:0007669"/>
    <property type="project" value="InterPro"/>
</dbReference>
<keyword evidence="2" id="KW-0539">Nucleus</keyword>
<keyword evidence="1" id="KW-0479">Metal-binding</keyword>
<feature type="domain" description="Zn(2)-C6 fungal-type" evidence="4">
    <location>
        <begin position="50"/>
        <end position="80"/>
    </location>
</feature>
<dbReference type="CDD" id="cd12148">
    <property type="entry name" value="fungal_TF_MHR"/>
    <property type="match status" value="1"/>
</dbReference>
<dbReference type="GO" id="GO:0008270">
    <property type="term" value="F:zinc ion binding"/>
    <property type="evidence" value="ECO:0007669"/>
    <property type="project" value="InterPro"/>
</dbReference>
<evidence type="ECO:0000256" key="3">
    <source>
        <dbReference type="SAM" id="MobiDB-lite"/>
    </source>
</evidence>
<feature type="compositionally biased region" description="Basic and acidic residues" evidence="3">
    <location>
        <begin position="35"/>
        <end position="44"/>
    </location>
</feature>
<dbReference type="EMBL" id="ML996694">
    <property type="protein sequence ID" value="KAF2400784.1"/>
    <property type="molecule type" value="Genomic_DNA"/>
</dbReference>
<reference evidence="5" key="1">
    <citation type="journal article" date="2020" name="Stud. Mycol.">
        <title>101 Dothideomycetes genomes: a test case for predicting lifestyles and emergence of pathogens.</title>
        <authorList>
            <person name="Haridas S."/>
            <person name="Albert R."/>
            <person name="Binder M."/>
            <person name="Bloem J."/>
            <person name="Labutti K."/>
            <person name="Salamov A."/>
            <person name="Andreopoulos B."/>
            <person name="Baker S."/>
            <person name="Barry K."/>
            <person name="Bills G."/>
            <person name="Bluhm B."/>
            <person name="Cannon C."/>
            <person name="Castanera R."/>
            <person name="Culley D."/>
            <person name="Daum C."/>
            <person name="Ezra D."/>
            <person name="Gonzalez J."/>
            <person name="Henrissat B."/>
            <person name="Kuo A."/>
            <person name="Liang C."/>
            <person name="Lipzen A."/>
            <person name="Lutzoni F."/>
            <person name="Magnuson J."/>
            <person name="Mondo S."/>
            <person name="Nolan M."/>
            <person name="Ohm R."/>
            <person name="Pangilinan J."/>
            <person name="Park H.-J."/>
            <person name="Ramirez L."/>
            <person name="Alfaro M."/>
            <person name="Sun H."/>
            <person name="Tritt A."/>
            <person name="Yoshinaga Y."/>
            <person name="Zwiers L.-H."/>
            <person name="Turgeon B."/>
            <person name="Goodwin S."/>
            <person name="Spatafora J."/>
            <person name="Crous P."/>
            <person name="Grigoriev I."/>
        </authorList>
    </citation>
    <scope>NUCLEOTIDE SEQUENCE</scope>
    <source>
        <strain evidence="5">CBS 262.69</strain>
    </source>
</reference>
<dbReference type="OrthoDB" id="6133115at2759"/>
<dbReference type="InterPro" id="IPR007219">
    <property type="entry name" value="XnlR_reg_dom"/>
</dbReference>
<keyword evidence="6" id="KW-1185">Reference proteome</keyword>
<sequence>MSQQAASPGASKRSDPLPGNTPLSGNAASASSNSEDTHGRRERAAIAAQACETCRTRKSKCDEKRPKCGLCRRLNVACTYREPQPTKKDKSIQHIMDQLSRMENKLNVIGMVINPASGLFEPRPDIPSGGFPSPPSIGPGSSATVDGRASSQLDVAPDKYQPDQSSHPRLPPDVPTSYQHLTAPHKVLLWPAVLECFQRYGFDPANELKLLKSEGTHWFINLELRKDAWSLPCSVAPLTTLVPSEGIGDDDEPRVSFEGLSPQLMGDYTENYFSSFNILYPLLDRHSFEEGALRTVAETGFAYGDTASVLALLVFALGQMAYAGIYEEPVEIYHHGLSPSGFRGGSRKRPPGLELFNEARKRLGLICTQTSLENVQIFVLFAVYFEACSRHIDFWRSSVSAAMTLQVLISCDDIDWDSSYGQQIIKAYWTCNLMESWYHMDLDLPRTGISDLESQVPLPGNSAPFDQREEGLHMQFMAMITLRRLITRIHVMIFATASSHVEISPAPDPPLALVSELLTQLEQWRHLLPPLLQWTDEEPHAYPEINNKQTTEPLFSFEVRQLESPSDPRTLYALLLSQLRSRFYYAKYLAARPFVYKVLHFPSLVTTTDREYALCCLRAALLWPVAMEPCRSQKRLVPYLFAWTQNFLGVLILLRLATENEILRDLLGPDGGFLMKNTEKTVVALIEWLRDVKAVDGTAEFGWAAVSRLWGVTDDGP</sequence>
<feature type="region of interest" description="Disordered" evidence="3">
    <location>
        <begin position="1"/>
        <end position="44"/>
    </location>
</feature>
<organism evidence="5 6">
    <name type="scientific">Trichodelitschia bisporula</name>
    <dbReference type="NCBI Taxonomy" id="703511"/>
    <lineage>
        <taxon>Eukaryota</taxon>
        <taxon>Fungi</taxon>
        <taxon>Dikarya</taxon>
        <taxon>Ascomycota</taxon>
        <taxon>Pezizomycotina</taxon>
        <taxon>Dothideomycetes</taxon>
        <taxon>Dothideomycetes incertae sedis</taxon>
        <taxon>Phaeotrichales</taxon>
        <taxon>Phaeotrichaceae</taxon>
        <taxon>Trichodelitschia</taxon>
    </lineage>
</organism>
<dbReference type="PROSITE" id="PS00463">
    <property type="entry name" value="ZN2_CY6_FUNGAL_1"/>
    <property type="match status" value="1"/>
</dbReference>
<dbReference type="Pfam" id="PF00172">
    <property type="entry name" value="Zn_clus"/>
    <property type="match status" value="1"/>
</dbReference>
<evidence type="ECO:0000256" key="1">
    <source>
        <dbReference type="ARBA" id="ARBA00022723"/>
    </source>
</evidence>
<proteinExistence type="predicted"/>
<accession>A0A6G1HXW9</accession>
<evidence type="ECO:0000313" key="5">
    <source>
        <dbReference type="EMBL" id="KAF2400784.1"/>
    </source>
</evidence>
<dbReference type="GO" id="GO:0003677">
    <property type="term" value="F:DNA binding"/>
    <property type="evidence" value="ECO:0007669"/>
    <property type="project" value="InterPro"/>
</dbReference>
<name>A0A6G1HXW9_9PEZI</name>
<dbReference type="InterPro" id="IPR001138">
    <property type="entry name" value="Zn2Cys6_DnaBD"/>
</dbReference>
<dbReference type="Proteomes" id="UP000799640">
    <property type="component" value="Unassembled WGS sequence"/>
</dbReference>
<dbReference type="InterPro" id="IPR053181">
    <property type="entry name" value="EcdB-like_regulator"/>
</dbReference>
<evidence type="ECO:0000259" key="4">
    <source>
        <dbReference type="PROSITE" id="PS50048"/>
    </source>
</evidence>
<dbReference type="Pfam" id="PF04082">
    <property type="entry name" value="Fungal_trans"/>
    <property type="match status" value="1"/>
</dbReference>
<feature type="compositionally biased region" description="Low complexity" evidence="3">
    <location>
        <begin position="24"/>
        <end position="34"/>
    </location>
</feature>
<dbReference type="GO" id="GO:0000981">
    <property type="term" value="F:DNA-binding transcription factor activity, RNA polymerase II-specific"/>
    <property type="evidence" value="ECO:0007669"/>
    <property type="project" value="InterPro"/>
</dbReference>
<dbReference type="SMART" id="SM00066">
    <property type="entry name" value="GAL4"/>
    <property type="match status" value="1"/>
</dbReference>